<feature type="signal peptide" evidence="3">
    <location>
        <begin position="1"/>
        <end position="24"/>
    </location>
</feature>
<dbReference type="Pfam" id="PF05199">
    <property type="entry name" value="GMC_oxred_C"/>
    <property type="match status" value="1"/>
</dbReference>
<evidence type="ECO:0000256" key="1">
    <source>
        <dbReference type="ARBA" id="ARBA00010790"/>
    </source>
</evidence>
<evidence type="ECO:0000256" key="2">
    <source>
        <dbReference type="PIRSR" id="PIRSR000137-2"/>
    </source>
</evidence>
<feature type="domain" description="Glucose-methanol-choline oxidoreductase N-terminal" evidence="4">
    <location>
        <begin position="304"/>
        <end position="318"/>
    </location>
</feature>
<dbReference type="SUPFAM" id="SSF54373">
    <property type="entry name" value="FAD-linked reductases, C-terminal domain"/>
    <property type="match status" value="1"/>
</dbReference>
<dbReference type="Pfam" id="PF00732">
    <property type="entry name" value="GMC_oxred_N"/>
    <property type="match status" value="1"/>
</dbReference>
<dbReference type="GO" id="GO:0016614">
    <property type="term" value="F:oxidoreductase activity, acting on CH-OH group of donors"/>
    <property type="evidence" value="ECO:0007669"/>
    <property type="project" value="InterPro"/>
</dbReference>
<comment type="cofactor">
    <cofactor evidence="2">
        <name>FAD</name>
        <dbReference type="ChEBI" id="CHEBI:57692"/>
    </cofactor>
</comment>
<dbReference type="InterPro" id="IPR012132">
    <property type="entry name" value="GMC_OxRdtase"/>
</dbReference>
<keyword evidence="6" id="KW-1185">Reference proteome</keyword>
<name>A0AA39XN07_9PEZI</name>
<dbReference type="GO" id="GO:0050660">
    <property type="term" value="F:flavin adenine dinucleotide binding"/>
    <property type="evidence" value="ECO:0007669"/>
    <property type="project" value="InterPro"/>
</dbReference>
<proteinExistence type="inferred from homology"/>
<reference evidence="5" key="1">
    <citation type="submission" date="2023-06" db="EMBL/GenBank/DDBJ databases">
        <title>Genome-scale phylogeny and comparative genomics of the fungal order Sordariales.</title>
        <authorList>
            <consortium name="Lawrence Berkeley National Laboratory"/>
            <person name="Hensen N."/>
            <person name="Bonometti L."/>
            <person name="Westerberg I."/>
            <person name="Brannstrom I.O."/>
            <person name="Guillou S."/>
            <person name="Cros-Aarteil S."/>
            <person name="Calhoun S."/>
            <person name="Haridas S."/>
            <person name="Kuo A."/>
            <person name="Mondo S."/>
            <person name="Pangilinan J."/>
            <person name="Riley R."/>
            <person name="LaButti K."/>
            <person name="Andreopoulos B."/>
            <person name="Lipzen A."/>
            <person name="Chen C."/>
            <person name="Yanf M."/>
            <person name="Daum C."/>
            <person name="Ng V."/>
            <person name="Clum A."/>
            <person name="Steindorff A."/>
            <person name="Ohm R."/>
            <person name="Martin F."/>
            <person name="Silar P."/>
            <person name="Natvig D."/>
            <person name="Lalanne C."/>
            <person name="Gautier V."/>
            <person name="Ament-velasquez S.L."/>
            <person name="Kruys A."/>
            <person name="Hutchinson M.I."/>
            <person name="Powell A.J."/>
            <person name="Barry K."/>
            <person name="Miller A.N."/>
            <person name="Grigoriev I.V."/>
            <person name="Debuchy R."/>
            <person name="Gladieux P."/>
            <person name="Thoren M.H."/>
            <person name="Johannesson H."/>
        </authorList>
    </citation>
    <scope>NUCLEOTIDE SEQUENCE</scope>
    <source>
        <strain evidence="5">SMH3391-2</strain>
    </source>
</reference>
<organism evidence="5 6">
    <name type="scientific">Bombardia bombarda</name>
    <dbReference type="NCBI Taxonomy" id="252184"/>
    <lineage>
        <taxon>Eukaryota</taxon>
        <taxon>Fungi</taxon>
        <taxon>Dikarya</taxon>
        <taxon>Ascomycota</taxon>
        <taxon>Pezizomycotina</taxon>
        <taxon>Sordariomycetes</taxon>
        <taxon>Sordariomycetidae</taxon>
        <taxon>Sordariales</taxon>
        <taxon>Lasiosphaeriaceae</taxon>
        <taxon>Bombardia</taxon>
    </lineage>
</organism>
<evidence type="ECO:0000256" key="3">
    <source>
        <dbReference type="SAM" id="SignalP"/>
    </source>
</evidence>
<keyword evidence="2" id="KW-0285">Flavoprotein</keyword>
<protein>
    <submittedName>
        <fullName evidence="5">GMC oxidoreductase</fullName>
    </submittedName>
</protein>
<dbReference type="SUPFAM" id="SSF51905">
    <property type="entry name" value="FAD/NAD(P)-binding domain"/>
    <property type="match status" value="1"/>
</dbReference>
<comment type="similarity">
    <text evidence="1">Belongs to the GMC oxidoreductase family.</text>
</comment>
<dbReference type="InterPro" id="IPR036188">
    <property type="entry name" value="FAD/NAD-bd_sf"/>
</dbReference>
<dbReference type="Gene3D" id="3.50.50.60">
    <property type="entry name" value="FAD/NAD(P)-binding domain"/>
    <property type="match status" value="1"/>
</dbReference>
<dbReference type="PIRSF" id="PIRSF000137">
    <property type="entry name" value="Alcohol_oxidase"/>
    <property type="match status" value="1"/>
</dbReference>
<evidence type="ECO:0000259" key="4">
    <source>
        <dbReference type="PROSITE" id="PS00624"/>
    </source>
</evidence>
<dbReference type="PANTHER" id="PTHR11552:SF115">
    <property type="entry name" value="DEHYDROGENASE XPTC-RELATED"/>
    <property type="match status" value="1"/>
</dbReference>
<dbReference type="PROSITE" id="PS00624">
    <property type="entry name" value="GMC_OXRED_2"/>
    <property type="match status" value="1"/>
</dbReference>
<dbReference type="EMBL" id="JAULSR010000001">
    <property type="protein sequence ID" value="KAK0637022.1"/>
    <property type="molecule type" value="Genomic_DNA"/>
</dbReference>
<keyword evidence="3" id="KW-0732">Signal</keyword>
<feature type="binding site" evidence="2">
    <location>
        <position position="267"/>
    </location>
    <ligand>
        <name>FAD</name>
        <dbReference type="ChEBI" id="CHEBI:57692"/>
    </ligand>
</feature>
<comment type="caution">
    <text evidence="5">The sequence shown here is derived from an EMBL/GenBank/DDBJ whole genome shotgun (WGS) entry which is preliminary data.</text>
</comment>
<feature type="chain" id="PRO_5041318207" evidence="3">
    <location>
        <begin position="25"/>
        <end position="628"/>
    </location>
</feature>
<dbReference type="GO" id="GO:0044550">
    <property type="term" value="P:secondary metabolite biosynthetic process"/>
    <property type="evidence" value="ECO:0007669"/>
    <property type="project" value="TreeGrafter"/>
</dbReference>
<dbReference type="Gene3D" id="3.30.560.10">
    <property type="entry name" value="Glucose Oxidase, domain 3"/>
    <property type="match status" value="1"/>
</dbReference>
<accession>A0AA39XN07</accession>
<dbReference type="PANTHER" id="PTHR11552">
    <property type="entry name" value="GLUCOSE-METHANOL-CHOLINE GMC OXIDOREDUCTASE"/>
    <property type="match status" value="1"/>
</dbReference>
<sequence length="628" mass="67203">MARLLVVVPLLLCISPTPLSGVHALGIHRDFTALQSSYDYIIAGGGLTGLVVANRLTEDANVTVLVVEYGDFDDTWNTAMPYYARESQKEALMFHPTSVPQPQLSNRTFTLHQGATVGGGSVVNGMTVSRGAISDYNVWEEMGNYGWGWEGLLPYFQKSSTLDAANTSAALTYNYTFSRDGYGHGPFQASFPSWQWPDTIDLVNSAWTNDLGFDFRSDGATNGDNLGLAWTPIGADAKNLTRCTARTAYYNPASGRANLDLLMGTFVSKVNFVETSATGVQVITRNNSDKASISASKEVILAAGAIRSPQILQLSGVGPASLLESLGIPVIQDLPGVGANLQDQPRSSMSFVFEKPNPVSFSLINDTLSAAFNASWQEYMANRTGPLTIAHGSNILVLSLQNLTSDYEAIAQELYNLIPEDYVPAFYLDHPELVEGYKTQTFLMNRMISNGGGIFEFTWGGGDAHVGILSLKTLSRGTVHINSSNPHPEDAPPLVDLGSMMHPFDMQLAVLGFKMTRRLMAAPSLSSLVPVELTPGAGVVADAQIEEALRNDLLTPSDANPSGTAAMMPQGLGGVVDAELKVYGVSGLRVVDASIIPLAPVGHLQATLYAVAEKAADLIKGVALEDQN</sequence>
<dbReference type="AlphaFoldDB" id="A0AA39XN07"/>
<evidence type="ECO:0000313" key="5">
    <source>
        <dbReference type="EMBL" id="KAK0637022.1"/>
    </source>
</evidence>
<dbReference type="InterPro" id="IPR007867">
    <property type="entry name" value="GMC_OxRtase_C"/>
</dbReference>
<gene>
    <name evidence="5" type="ORF">B0T17DRAFT_483714</name>
</gene>
<evidence type="ECO:0000313" key="6">
    <source>
        <dbReference type="Proteomes" id="UP001174934"/>
    </source>
</evidence>
<dbReference type="Proteomes" id="UP001174934">
    <property type="component" value="Unassembled WGS sequence"/>
</dbReference>
<dbReference type="InterPro" id="IPR000172">
    <property type="entry name" value="GMC_OxRdtase_N"/>
</dbReference>
<keyword evidence="2" id="KW-0274">FAD</keyword>